<dbReference type="PANTHER" id="PTHR11559">
    <property type="entry name" value="CARBOXYLESTERASE"/>
    <property type="match status" value="1"/>
</dbReference>
<evidence type="ECO:0000313" key="3">
    <source>
        <dbReference type="EMBL" id="PYH43523.1"/>
    </source>
</evidence>
<dbReference type="Proteomes" id="UP000248349">
    <property type="component" value="Unassembled WGS sequence"/>
</dbReference>
<evidence type="ECO:0000256" key="1">
    <source>
        <dbReference type="SAM" id="SignalP"/>
    </source>
</evidence>
<accession>A0A318ZFY1</accession>
<dbReference type="PROSITE" id="PS00941">
    <property type="entry name" value="CARBOXYLESTERASE_B_2"/>
    <property type="match status" value="1"/>
</dbReference>
<evidence type="ECO:0000313" key="4">
    <source>
        <dbReference type="Proteomes" id="UP000248349"/>
    </source>
</evidence>
<organism evidence="3 4">
    <name type="scientific">Aspergillus saccharolyticus JOP 1030-1</name>
    <dbReference type="NCBI Taxonomy" id="1450539"/>
    <lineage>
        <taxon>Eukaryota</taxon>
        <taxon>Fungi</taxon>
        <taxon>Dikarya</taxon>
        <taxon>Ascomycota</taxon>
        <taxon>Pezizomycotina</taxon>
        <taxon>Eurotiomycetes</taxon>
        <taxon>Eurotiomycetidae</taxon>
        <taxon>Eurotiales</taxon>
        <taxon>Aspergillaceae</taxon>
        <taxon>Aspergillus</taxon>
        <taxon>Aspergillus subgen. Circumdati</taxon>
    </lineage>
</organism>
<dbReference type="InterPro" id="IPR002018">
    <property type="entry name" value="CarbesteraseB"/>
</dbReference>
<dbReference type="InterPro" id="IPR050309">
    <property type="entry name" value="Type-B_Carboxylest/Lipase"/>
</dbReference>
<keyword evidence="1" id="KW-0732">Signal</keyword>
<protein>
    <submittedName>
        <fullName evidence="3">Alpha/beta-hydrolase</fullName>
    </submittedName>
</protein>
<feature type="domain" description="Carboxylesterase type B" evidence="2">
    <location>
        <begin position="22"/>
        <end position="515"/>
    </location>
</feature>
<dbReference type="SUPFAM" id="SSF53474">
    <property type="entry name" value="alpha/beta-Hydrolases"/>
    <property type="match status" value="1"/>
</dbReference>
<feature type="signal peptide" evidence="1">
    <location>
        <begin position="1"/>
        <end position="19"/>
    </location>
</feature>
<dbReference type="AlphaFoldDB" id="A0A318ZFY1"/>
<keyword evidence="4" id="KW-1185">Reference proteome</keyword>
<name>A0A318ZFY1_9EURO</name>
<dbReference type="GeneID" id="37079460"/>
<reference evidence="3 4" key="1">
    <citation type="submission" date="2016-12" db="EMBL/GenBank/DDBJ databases">
        <title>The genomes of Aspergillus section Nigri reveals drivers in fungal speciation.</title>
        <authorList>
            <consortium name="DOE Joint Genome Institute"/>
            <person name="Vesth T.C."/>
            <person name="Nybo J."/>
            <person name="Theobald S."/>
            <person name="Brandl J."/>
            <person name="Frisvad J.C."/>
            <person name="Nielsen K.F."/>
            <person name="Lyhne E.K."/>
            <person name="Kogle M.E."/>
            <person name="Kuo A."/>
            <person name="Riley R."/>
            <person name="Clum A."/>
            <person name="Nolan M."/>
            <person name="Lipzen A."/>
            <person name="Salamov A."/>
            <person name="Henrissat B."/>
            <person name="Wiebenga A."/>
            <person name="De Vries R.P."/>
            <person name="Grigoriev I.V."/>
            <person name="Mortensen U.H."/>
            <person name="Andersen M.R."/>
            <person name="Baker S.E."/>
        </authorList>
    </citation>
    <scope>NUCLEOTIDE SEQUENCE [LARGE SCALE GENOMIC DNA]</scope>
    <source>
        <strain evidence="3 4">JOP 1030-1</strain>
    </source>
</reference>
<dbReference type="Pfam" id="PF00135">
    <property type="entry name" value="COesterase"/>
    <property type="match status" value="1"/>
</dbReference>
<dbReference type="GO" id="GO:0016787">
    <property type="term" value="F:hydrolase activity"/>
    <property type="evidence" value="ECO:0007669"/>
    <property type="project" value="UniProtKB-KW"/>
</dbReference>
<sequence>MPFLKTLISWTTLISTIQAAFPVIETAQGPVRGVASPYRENVTVYRGIPFAAPPVGNLRFTPPRPPANHSGVLEAEKFGPQCVQTKESSPGIFYTGSDQMSEDCLYLNIWTPTYKDDEDIKSKNLPVYYWIYGGRYEMGSGDVKTYDGSGLAIKDVIVVTVNYRVGAFGYFAHPELSAESPHNSSGNYGTLDQIAGLKWVHENIANFGGNPNQIVTGGQSAGSASSLIMAYSPLSRDYIAGAISESGALSPHDPNTASLAVSYRNKREAELFGVKLFRELNITTPAQLRNLSVDALNNLDTENEDLLVGTPFATLDMEPPEWRPVVDGWVLTEKYGPLLRHNNHADVPIMTGFNKDEGIGEYNATYYKSLYGEVFQNFSTEFFKLYPAANDTQATDSSNTWKRDMSRVTSWKYAADWVAGGANTNVYTYFFTRAPQEDLSGGAYHGAELWYTFNNIPYADYTANLTWPAKDYAIADRMSDYWVNFIRSGNPNGPGLPTWEPSTQEAKKIMYLGNTWGMQSIAPDAVVSFLMDWFSTLYEW</sequence>
<dbReference type="InterPro" id="IPR029058">
    <property type="entry name" value="AB_hydrolase_fold"/>
</dbReference>
<dbReference type="RefSeq" id="XP_025429505.1">
    <property type="nucleotide sequence ID" value="XM_025578231.1"/>
</dbReference>
<keyword evidence="3" id="KW-0378">Hydrolase</keyword>
<proteinExistence type="predicted"/>
<dbReference type="EMBL" id="KZ821243">
    <property type="protein sequence ID" value="PYH43523.1"/>
    <property type="molecule type" value="Genomic_DNA"/>
</dbReference>
<dbReference type="STRING" id="1450539.A0A318ZFY1"/>
<feature type="chain" id="PRO_5016264523" evidence="1">
    <location>
        <begin position="20"/>
        <end position="540"/>
    </location>
</feature>
<dbReference type="InterPro" id="IPR019819">
    <property type="entry name" value="Carboxylesterase_B_CS"/>
</dbReference>
<gene>
    <name evidence="3" type="ORF">BP01DRAFT_393365</name>
</gene>
<evidence type="ECO:0000259" key="2">
    <source>
        <dbReference type="Pfam" id="PF00135"/>
    </source>
</evidence>
<dbReference type="OrthoDB" id="408631at2759"/>
<dbReference type="Gene3D" id="3.40.50.1820">
    <property type="entry name" value="alpha/beta hydrolase"/>
    <property type="match status" value="1"/>
</dbReference>